<keyword evidence="11" id="KW-1185">Reference proteome</keyword>
<evidence type="ECO:0000259" key="8">
    <source>
        <dbReference type="Pfam" id="PF17137"/>
    </source>
</evidence>
<evidence type="ECO:0000259" key="7">
    <source>
        <dbReference type="Pfam" id="PF13802"/>
    </source>
</evidence>
<dbReference type="InterPro" id="IPR013780">
    <property type="entry name" value="Glyco_hydro_b"/>
</dbReference>
<proteinExistence type="inferred from homology"/>
<feature type="signal peptide" evidence="4">
    <location>
        <begin position="1"/>
        <end position="26"/>
    </location>
</feature>
<dbReference type="InterPro" id="IPR017853">
    <property type="entry name" value="GH"/>
</dbReference>
<dbReference type="Gene3D" id="2.60.40.1180">
    <property type="entry name" value="Golgi alpha-mannosidase II"/>
    <property type="match status" value="2"/>
</dbReference>
<feature type="domain" description="Glycosyl hydrolase family 31 C-terminal" evidence="9">
    <location>
        <begin position="512"/>
        <end position="597"/>
    </location>
</feature>
<dbReference type="Pfam" id="PF13802">
    <property type="entry name" value="Gal_mutarotas_2"/>
    <property type="match status" value="1"/>
</dbReference>
<feature type="domain" description="DUF5110" evidence="8">
    <location>
        <begin position="615"/>
        <end position="687"/>
    </location>
</feature>
<feature type="chain" id="PRO_5046362050" evidence="4">
    <location>
        <begin position="27"/>
        <end position="1047"/>
    </location>
</feature>
<dbReference type="InterPro" id="IPR033403">
    <property type="entry name" value="DUF5110"/>
</dbReference>
<evidence type="ECO:0000256" key="3">
    <source>
        <dbReference type="SAM" id="MobiDB-lite"/>
    </source>
</evidence>
<dbReference type="InterPro" id="IPR000322">
    <property type="entry name" value="Glyco_hydro_31_TIM"/>
</dbReference>
<reference evidence="11" key="1">
    <citation type="journal article" date="2019" name="Int. J. Syst. Evol. Microbiol.">
        <title>The Global Catalogue of Microorganisms (GCM) 10K type strain sequencing project: providing services to taxonomists for standard genome sequencing and annotation.</title>
        <authorList>
            <consortium name="The Broad Institute Genomics Platform"/>
            <consortium name="The Broad Institute Genome Sequencing Center for Infectious Disease"/>
            <person name="Wu L."/>
            <person name="Ma J."/>
        </authorList>
    </citation>
    <scope>NUCLEOTIDE SEQUENCE [LARGE SCALE GENOMIC DNA]</scope>
    <source>
        <strain evidence="11">CGMCC 4.7643</strain>
    </source>
</reference>
<dbReference type="InterPro" id="IPR025887">
    <property type="entry name" value="Glyco_hydro_31_N_dom"/>
</dbReference>
<dbReference type="Pfam" id="PF17137">
    <property type="entry name" value="DUF5110"/>
    <property type="match status" value="1"/>
</dbReference>
<evidence type="ECO:0000256" key="2">
    <source>
        <dbReference type="RuleBase" id="RU361185"/>
    </source>
</evidence>
<evidence type="ECO:0000259" key="5">
    <source>
        <dbReference type="Pfam" id="PF01055"/>
    </source>
</evidence>
<dbReference type="CDD" id="cd14752">
    <property type="entry name" value="GH31_N"/>
    <property type="match status" value="1"/>
</dbReference>
<dbReference type="Gene3D" id="3.20.20.80">
    <property type="entry name" value="Glycosidases"/>
    <property type="match status" value="1"/>
</dbReference>
<dbReference type="Gene3D" id="2.60.40.1760">
    <property type="entry name" value="glycosyl hydrolase (family 31)"/>
    <property type="match status" value="1"/>
</dbReference>
<evidence type="ECO:0000313" key="10">
    <source>
        <dbReference type="EMBL" id="MFD2461768.1"/>
    </source>
</evidence>
<dbReference type="SUPFAM" id="SSF51445">
    <property type="entry name" value="(Trans)glycosidases"/>
    <property type="match status" value="1"/>
</dbReference>
<accession>A0ABW5GLQ4</accession>
<dbReference type="PANTHER" id="PTHR43863:SF2">
    <property type="entry name" value="MALTASE-GLUCOAMYLASE"/>
    <property type="match status" value="1"/>
</dbReference>
<dbReference type="EMBL" id="JBHUKU010000014">
    <property type="protein sequence ID" value="MFD2461768.1"/>
    <property type="molecule type" value="Genomic_DNA"/>
</dbReference>
<organism evidence="10 11">
    <name type="scientific">Amycolatopsis samaneae</name>
    <dbReference type="NCBI Taxonomy" id="664691"/>
    <lineage>
        <taxon>Bacteria</taxon>
        <taxon>Bacillati</taxon>
        <taxon>Actinomycetota</taxon>
        <taxon>Actinomycetes</taxon>
        <taxon>Pseudonocardiales</taxon>
        <taxon>Pseudonocardiaceae</taxon>
        <taxon>Amycolatopsis</taxon>
    </lineage>
</organism>
<feature type="region of interest" description="Disordered" evidence="3">
    <location>
        <begin position="653"/>
        <end position="676"/>
    </location>
</feature>
<dbReference type="SUPFAM" id="SSF51011">
    <property type="entry name" value="Glycosyl hydrolase domain"/>
    <property type="match status" value="1"/>
</dbReference>
<evidence type="ECO:0000259" key="9">
    <source>
        <dbReference type="Pfam" id="PF21365"/>
    </source>
</evidence>
<dbReference type="Pfam" id="PF01055">
    <property type="entry name" value="Glyco_hydro_31_2nd"/>
    <property type="match status" value="1"/>
</dbReference>
<evidence type="ECO:0000256" key="4">
    <source>
        <dbReference type="SAM" id="SignalP"/>
    </source>
</evidence>
<name>A0ABW5GLQ4_9PSEU</name>
<comment type="similarity">
    <text evidence="1 2">Belongs to the glycosyl hydrolase 31 family.</text>
</comment>
<keyword evidence="2" id="KW-0326">Glycosidase</keyword>
<dbReference type="RefSeq" id="WP_345390609.1">
    <property type="nucleotide sequence ID" value="NZ_BAABHG010000004.1"/>
</dbReference>
<protein>
    <submittedName>
        <fullName evidence="10">TIM-barrel domain-containing protein</fullName>
    </submittedName>
</protein>
<dbReference type="PANTHER" id="PTHR43863">
    <property type="entry name" value="HYDROLASE, PUTATIVE (AFU_ORTHOLOGUE AFUA_1G03140)-RELATED"/>
    <property type="match status" value="1"/>
</dbReference>
<gene>
    <name evidence="10" type="ORF">ACFSYJ_24385</name>
</gene>
<dbReference type="Proteomes" id="UP001597419">
    <property type="component" value="Unassembled WGS sequence"/>
</dbReference>
<evidence type="ECO:0000259" key="6">
    <source>
        <dbReference type="Pfam" id="PF10633"/>
    </source>
</evidence>
<keyword evidence="2" id="KW-0378">Hydrolase</keyword>
<dbReference type="InterPro" id="IPR018905">
    <property type="entry name" value="A-galactase_NEW3"/>
</dbReference>
<dbReference type="SUPFAM" id="SSF74650">
    <property type="entry name" value="Galactose mutarotase-like"/>
    <property type="match status" value="1"/>
</dbReference>
<feature type="domain" description="Glycoside hydrolase family 31 TIM barrel" evidence="5">
    <location>
        <begin position="373"/>
        <end position="499"/>
    </location>
</feature>
<evidence type="ECO:0000256" key="1">
    <source>
        <dbReference type="ARBA" id="ARBA00007806"/>
    </source>
</evidence>
<keyword evidence="4" id="KW-0732">Signal</keyword>
<comment type="caution">
    <text evidence="10">The sequence shown here is derived from an EMBL/GenBank/DDBJ whole genome shotgun (WGS) entry which is preliminary data.</text>
</comment>
<evidence type="ECO:0000313" key="11">
    <source>
        <dbReference type="Proteomes" id="UP001597419"/>
    </source>
</evidence>
<feature type="domain" description="Glycoside hydrolase family 31 N-terminal" evidence="7">
    <location>
        <begin position="58"/>
        <end position="215"/>
    </location>
</feature>
<dbReference type="Pfam" id="PF10633">
    <property type="entry name" value="NPCBM_assoc"/>
    <property type="match status" value="1"/>
</dbReference>
<dbReference type="InterPro" id="IPR051816">
    <property type="entry name" value="Glycosyl_Hydrolase_31"/>
</dbReference>
<sequence length="1047" mass="110710">MSRVAHSLWSLATATILALAPTAAYAEPAAAPSGRLGDLTGISADGPAVTLKSGAAAVKVSFPAEAAVRLWLAPDGNFTDPAGSKIVRPRAGQPATPRRVDKGAYWAISTPKATVRAYKHPLKFALYDGSDSRRIWAESAPLSWDGKTTTQTLARGAAEQFVGGGEQNGRFSHRDQTIKIFADDNWNDGGAPNSQPFYASTAGYGVLRNTFAPGSYSFTDPVRTTHDEKRFDAVYVVGDGLKDVISGYTDLVGKPFLPPIYGLETGDSDCYLHNKNRGERHTLDALKVADGYTANGMPNGWMLVNDGYGCGYENLQQVGEGLRKDNMQLGLWTENGLPNQGEEVKAGVRVRKLDVAWVGPGYQFALDACDTAHKGIEDNSDARGFVWQPVSWAGAQRCGVLWSGDQSGSYDYIRWQIPTYAGATTSGIAYNTGDIDGIFGGSPETYARDLQWKTFLPVAMTMDGWAASDKQPWRHGEPYTSINRKYLLLKERLLPYTYSYSAAAHETGVGQVRPLALEYPGDPNVWTDKAKYEFLSGTDFLVAPVYEKSNKRNGIYLPKGTWIDYWSGRTYTGPTTVDGYNAPLDTLPLFVRAGAVVPMWAEGTKSWQTRDKSSLDLDVYPQGKGGFTLTEDDGVTRGYQRGQQATQRFTVDAPKSGPGTVTVGIGASSGSYTGKPDARRYQLTVHTGSKPGAVQAGNGVLRQYASRAELDAAPSGWWYDAADRGGVVRVKTAPIGAAESQDVRLYGASAVGGFFPEDNAGSVTLTAPPLVAPGASAQATLSFTNGTPLPVRDVTFSVSAADGFHADVAVEGGRLVWPGQTLRVPVTLAPDAAVKPQDYQLTGSVRYRARLGEHRVTDSATVTVPYASLGAAAGNTGVTDAAHLAAGDLDGGGSSFRAEGLAEAGLKPGAAFEARGARLTWPDAGTGRPDNTVASGQTISLAGKGSGLVLAGTGTGTAKGTVTLHYADGTTSSADTGFPNWCCADPAQYGASTVATVLGKNTRTGPAYPTTPYRVFATTVPVTAGKEVVAVTLPGNSAMHVFAMGLA</sequence>
<dbReference type="InterPro" id="IPR011013">
    <property type="entry name" value="Gal_mutarotase_sf_dom"/>
</dbReference>
<dbReference type="Pfam" id="PF21365">
    <property type="entry name" value="Glyco_hydro_31_3rd"/>
    <property type="match status" value="1"/>
</dbReference>
<dbReference type="InterPro" id="IPR048395">
    <property type="entry name" value="Glyco_hydro_31_C"/>
</dbReference>
<feature type="domain" description="Alpha-galactosidase NEW3" evidence="6">
    <location>
        <begin position="772"/>
        <end position="847"/>
    </location>
</feature>